<organism evidence="15 16">
    <name type="scientific">Pelodiscus sinensis</name>
    <name type="common">Chinese softshell turtle</name>
    <name type="synonym">Trionyx sinensis</name>
    <dbReference type="NCBI Taxonomy" id="13735"/>
    <lineage>
        <taxon>Eukaryota</taxon>
        <taxon>Metazoa</taxon>
        <taxon>Chordata</taxon>
        <taxon>Craniata</taxon>
        <taxon>Vertebrata</taxon>
        <taxon>Euteleostomi</taxon>
        <taxon>Archelosauria</taxon>
        <taxon>Testudinata</taxon>
        <taxon>Testudines</taxon>
        <taxon>Cryptodira</taxon>
        <taxon>Trionychia</taxon>
        <taxon>Trionychidae</taxon>
        <taxon>Pelodiscus</taxon>
    </lineage>
</organism>
<dbReference type="PANTHER" id="PTHR24237:SF35">
    <property type="entry name" value="G-PROTEIN COUPLED RECEPTOR 141-RELATED"/>
    <property type="match status" value="1"/>
</dbReference>
<reference evidence="15" key="4">
    <citation type="submission" date="2025-09" db="UniProtKB">
        <authorList>
            <consortium name="Ensembl"/>
        </authorList>
    </citation>
    <scope>IDENTIFICATION</scope>
</reference>
<reference evidence="16" key="2">
    <citation type="journal article" date="2013" name="Nat. Genet.">
        <title>The draft genomes of soft-shell turtle and green sea turtle yield insights into the development and evolution of the turtle-specific body plan.</title>
        <authorList>
            <person name="Wang Z."/>
            <person name="Pascual-Anaya J."/>
            <person name="Zadissa A."/>
            <person name="Li W."/>
            <person name="Niimura Y."/>
            <person name="Huang Z."/>
            <person name="Li C."/>
            <person name="White S."/>
            <person name="Xiong Z."/>
            <person name="Fang D."/>
            <person name="Wang B."/>
            <person name="Ming Y."/>
            <person name="Chen Y."/>
            <person name="Zheng Y."/>
            <person name="Kuraku S."/>
            <person name="Pignatelli M."/>
            <person name="Herrero J."/>
            <person name="Beal K."/>
            <person name="Nozawa M."/>
            <person name="Li Q."/>
            <person name="Wang J."/>
            <person name="Zhang H."/>
            <person name="Yu L."/>
            <person name="Shigenobu S."/>
            <person name="Wang J."/>
            <person name="Liu J."/>
            <person name="Flicek P."/>
            <person name="Searle S."/>
            <person name="Wang J."/>
            <person name="Kuratani S."/>
            <person name="Yin Y."/>
            <person name="Aken B."/>
            <person name="Zhang G."/>
            <person name="Irie N."/>
        </authorList>
    </citation>
    <scope>NUCLEOTIDE SEQUENCE [LARGE SCALE GENOMIC DNA]</scope>
    <source>
        <strain evidence="16">Daiwa-1</strain>
    </source>
</reference>
<sequence>MFEETTISLTTPGNVSLPPDIARFILITVYMLAFIGGTTGAITMSFLLVKMNTLSVTTTAIVNLVVVHSLLLLTMPFRIYYYISQRWIFGLPFCKMVSAMLHIHMYLTFLFYVITLIIRWLIFFQWKDKVEFYRKLHAVAASAAVWLAVLVVVLPLFIVRYGSSGEYANATCFKFQKELKRESVKALNYIIITAVATVTCVLLGLQVFIIFKVVKKLPGSVWSHQEFWAQMKSLMFISVIIICFLPYQFFRIFYIKHVNEDPQLENYNEICLSVTAISCLDLLSFVISGSRFFKQKIIMLRDTLACC</sequence>
<evidence type="ECO:0000256" key="8">
    <source>
        <dbReference type="ARBA" id="ARBA00023180"/>
    </source>
</evidence>
<keyword evidence="6 13" id="KW-0472">Membrane</keyword>
<accession>K7F1Y3</accession>
<evidence type="ECO:0000259" key="14">
    <source>
        <dbReference type="PROSITE" id="PS50262"/>
    </source>
</evidence>
<dbReference type="InterPro" id="IPR047160">
    <property type="entry name" value="GP183-like"/>
</dbReference>
<reference evidence="16" key="1">
    <citation type="submission" date="2011-10" db="EMBL/GenBank/DDBJ databases">
        <authorList>
            <consortium name="Soft-shell Turtle Genome Consortium"/>
        </authorList>
    </citation>
    <scope>NUCLEOTIDE SEQUENCE [LARGE SCALE GENOMIC DNA]</scope>
    <source>
        <strain evidence="16">Daiwa-1</strain>
    </source>
</reference>
<keyword evidence="3 13" id="KW-0812">Transmembrane</keyword>
<name>K7F1Y3_PELSI</name>
<feature type="transmembrane region" description="Helical" evidence="13">
    <location>
        <begin position="103"/>
        <end position="124"/>
    </location>
</feature>
<dbReference type="HOGENOM" id="CLU_069285_0_0_1"/>
<dbReference type="Proteomes" id="UP000007267">
    <property type="component" value="Unassembled WGS sequence"/>
</dbReference>
<dbReference type="SUPFAM" id="SSF81321">
    <property type="entry name" value="Family A G protein-coupled receptor-like"/>
    <property type="match status" value="1"/>
</dbReference>
<dbReference type="GO" id="GO:0004930">
    <property type="term" value="F:G protein-coupled receptor activity"/>
    <property type="evidence" value="ECO:0007669"/>
    <property type="project" value="UniProtKB-KW"/>
</dbReference>
<keyword evidence="4 13" id="KW-1133">Transmembrane helix</keyword>
<keyword evidence="7" id="KW-0675">Receptor</keyword>
<evidence type="ECO:0000256" key="13">
    <source>
        <dbReference type="SAM" id="Phobius"/>
    </source>
</evidence>
<dbReference type="RefSeq" id="XP_014429560.1">
    <property type="nucleotide sequence ID" value="XM_014574074.2"/>
</dbReference>
<reference evidence="15" key="3">
    <citation type="submission" date="2025-08" db="UniProtKB">
        <authorList>
            <consortium name="Ensembl"/>
        </authorList>
    </citation>
    <scope>IDENTIFICATION</scope>
</reference>
<dbReference type="OMA" id="FRIYYLY"/>
<dbReference type="Ensembl" id="ENSPSIT00000002050.1">
    <property type="protein sequence ID" value="ENSPSIP00000002043.1"/>
    <property type="gene ID" value="ENSPSIG00000002050.1"/>
</dbReference>
<dbReference type="PROSITE" id="PS50262">
    <property type="entry name" value="G_PROTEIN_RECEP_F1_2"/>
    <property type="match status" value="1"/>
</dbReference>
<dbReference type="RefSeq" id="XP_006124129.1">
    <property type="nucleotide sequence ID" value="XM_006124067.4"/>
</dbReference>
<feature type="transmembrane region" description="Helical" evidence="13">
    <location>
        <begin position="136"/>
        <end position="158"/>
    </location>
</feature>
<dbReference type="EMBL" id="AGCU01093478">
    <property type="status" value="NOT_ANNOTATED_CDS"/>
    <property type="molecule type" value="Genomic_DNA"/>
</dbReference>
<keyword evidence="5" id="KW-0297">G-protein coupled receptor</keyword>
<keyword evidence="8" id="KW-0325">Glycoprotein</keyword>
<dbReference type="RefSeq" id="XP_006124128.1">
    <property type="nucleotide sequence ID" value="XM_006124066.4"/>
</dbReference>
<comment type="subcellular location">
    <subcellularLocation>
        <location evidence="1">Cell membrane</location>
        <topology evidence="1">Multi-pass membrane protein</topology>
    </subcellularLocation>
</comment>
<dbReference type="Pfam" id="PF00001">
    <property type="entry name" value="7tm_1"/>
    <property type="match status" value="1"/>
</dbReference>
<feature type="transmembrane region" description="Helical" evidence="13">
    <location>
        <begin position="24"/>
        <end position="49"/>
    </location>
</feature>
<feature type="transmembrane region" description="Helical" evidence="13">
    <location>
        <begin position="234"/>
        <end position="254"/>
    </location>
</feature>
<protein>
    <recommendedName>
        <fullName evidence="11">Probable G-protein coupled receptor 141</fullName>
    </recommendedName>
    <alternativeName>
        <fullName evidence="12">G-protein coupled receptor PGR13</fullName>
    </alternativeName>
</protein>
<evidence type="ECO:0000256" key="9">
    <source>
        <dbReference type="ARBA" id="ARBA00023224"/>
    </source>
</evidence>
<dbReference type="GeneTree" id="ENSGT01030000234518"/>
<comment type="function">
    <text evidence="10">Orphan receptor.</text>
</comment>
<evidence type="ECO:0000256" key="10">
    <source>
        <dbReference type="ARBA" id="ARBA00035627"/>
    </source>
</evidence>
<evidence type="ECO:0000313" key="16">
    <source>
        <dbReference type="Proteomes" id="UP000007267"/>
    </source>
</evidence>
<evidence type="ECO:0000256" key="3">
    <source>
        <dbReference type="ARBA" id="ARBA00022692"/>
    </source>
</evidence>
<feature type="domain" description="G-protein coupled receptors family 1 profile" evidence="14">
    <location>
        <begin position="39"/>
        <end position="253"/>
    </location>
</feature>
<dbReference type="Gene3D" id="1.20.1070.10">
    <property type="entry name" value="Rhodopsin 7-helix transmembrane proteins"/>
    <property type="match status" value="1"/>
</dbReference>
<evidence type="ECO:0000256" key="1">
    <source>
        <dbReference type="ARBA" id="ARBA00004651"/>
    </source>
</evidence>
<gene>
    <name evidence="15" type="primary">GPR141</name>
</gene>
<keyword evidence="2" id="KW-1003">Cell membrane</keyword>
<dbReference type="GO" id="GO:0005886">
    <property type="term" value="C:plasma membrane"/>
    <property type="evidence" value="ECO:0007669"/>
    <property type="project" value="UniProtKB-SubCell"/>
</dbReference>
<feature type="transmembrane region" description="Helical" evidence="13">
    <location>
        <begin position="61"/>
        <end position="83"/>
    </location>
</feature>
<evidence type="ECO:0000313" key="15">
    <source>
        <dbReference type="Ensembl" id="ENSPSIP00000002043.1"/>
    </source>
</evidence>
<dbReference type="GO" id="GO:0006954">
    <property type="term" value="P:inflammatory response"/>
    <property type="evidence" value="ECO:0007669"/>
    <property type="project" value="Ensembl"/>
</dbReference>
<evidence type="ECO:0000256" key="12">
    <source>
        <dbReference type="ARBA" id="ARBA00078373"/>
    </source>
</evidence>
<keyword evidence="16" id="KW-1185">Reference proteome</keyword>
<evidence type="ECO:0000256" key="5">
    <source>
        <dbReference type="ARBA" id="ARBA00023040"/>
    </source>
</evidence>
<dbReference type="GeneID" id="102454465"/>
<dbReference type="STRING" id="13735.ENSPSIP00000002043"/>
<evidence type="ECO:0000256" key="4">
    <source>
        <dbReference type="ARBA" id="ARBA00022989"/>
    </source>
</evidence>
<feature type="transmembrane region" description="Helical" evidence="13">
    <location>
        <begin position="189"/>
        <end position="214"/>
    </location>
</feature>
<evidence type="ECO:0000256" key="6">
    <source>
        <dbReference type="ARBA" id="ARBA00023136"/>
    </source>
</evidence>
<dbReference type="OrthoDB" id="9947118at2759"/>
<evidence type="ECO:0000256" key="2">
    <source>
        <dbReference type="ARBA" id="ARBA00022475"/>
    </source>
</evidence>
<dbReference type="AlphaFoldDB" id="K7F1Y3"/>
<dbReference type="GO" id="GO:0008142">
    <property type="term" value="F:oxysterol binding"/>
    <property type="evidence" value="ECO:0007669"/>
    <property type="project" value="InterPro"/>
</dbReference>
<dbReference type="InterPro" id="IPR000276">
    <property type="entry name" value="GPCR_Rhodpsn"/>
</dbReference>
<dbReference type="PRINTS" id="PR01157">
    <property type="entry name" value="P2YPURNOCPTR"/>
</dbReference>
<evidence type="ECO:0000256" key="7">
    <source>
        <dbReference type="ARBA" id="ARBA00023170"/>
    </source>
</evidence>
<dbReference type="KEGG" id="pss:102454465"/>
<dbReference type="PANTHER" id="PTHR24237">
    <property type="entry name" value="G-PROTEIN COUPLED RECEPTOR"/>
    <property type="match status" value="1"/>
</dbReference>
<dbReference type="eggNOG" id="ENOG502RXS2">
    <property type="taxonomic scope" value="Eukaryota"/>
</dbReference>
<dbReference type="InterPro" id="IPR017452">
    <property type="entry name" value="GPCR_Rhodpsn_7TM"/>
</dbReference>
<evidence type="ECO:0000256" key="11">
    <source>
        <dbReference type="ARBA" id="ARBA00068715"/>
    </source>
</evidence>
<proteinExistence type="predicted"/>
<dbReference type="RefSeq" id="XP_025040945.1">
    <property type="nucleotide sequence ID" value="XM_025185160.2"/>
</dbReference>
<feature type="transmembrane region" description="Helical" evidence="13">
    <location>
        <begin position="274"/>
        <end position="293"/>
    </location>
</feature>
<dbReference type="FunFam" id="1.20.1070.10:FF:000250">
    <property type="entry name" value="probable G-protein coupled receptor 141"/>
    <property type="match status" value="1"/>
</dbReference>
<keyword evidence="9" id="KW-0807">Transducer</keyword>